<accession>A0A841C7G4</accession>
<feature type="transmembrane region" description="Helical" evidence="1">
    <location>
        <begin position="34"/>
        <end position="55"/>
    </location>
</feature>
<protein>
    <recommendedName>
        <fullName evidence="4">DUF2304 domain-containing protein</fullName>
    </recommendedName>
</protein>
<evidence type="ECO:0000313" key="2">
    <source>
        <dbReference type="EMBL" id="MBB5887678.1"/>
    </source>
</evidence>
<keyword evidence="3" id="KW-1185">Reference proteome</keyword>
<gene>
    <name evidence="2" type="ORF">HNQ37_000550</name>
</gene>
<evidence type="ECO:0000256" key="1">
    <source>
        <dbReference type="SAM" id="Phobius"/>
    </source>
</evidence>
<dbReference type="EMBL" id="JACHHV010000006">
    <property type="protein sequence ID" value="MBB5887678.1"/>
    <property type="molecule type" value="Genomic_DNA"/>
</dbReference>
<evidence type="ECO:0000313" key="3">
    <source>
        <dbReference type="Proteomes" id="UP000562464"/>
    </source>
</evidence>
<feature type="transmembrane region" description="Helical" evidence="1">
    <location>
        <begin position="6"/>
        <end position="22"/>
    </location>
</feature>
<dbReference type="InterPro" id="IPR019277">
    <property type="entry name" value="DUF2304"/>
</dbReference>
<keyword evidence="1" id="KW-0812">Transmembrane</keyword>
<evidence type="ECO:0008006" key="4">
    <source>
        <dbReference type="Google" id="ProtNLM"/>
    </source>
</evidence>
<sequence>MTLTLRIILIIGSLATTYYVARQVRKGNIEINHSLFWVLFSIFLLLTSIFPQYLAVLTHLMGIYSISNMIFLLIIFILVLKLFQNSVSISKLEEKINSIVQESALKDLEKNENDKK</sequence>
<dbReference type="Proteomes" id="UP000562464">
    <property type="component" value="Unassembled WGS sequence"/>
</dbReference>
<organism evidence="2 3">
    <name type="scientific">Lactovum miscens</name>
    <dbReference type="NCBI Taxonomy" id="190387"/>
    <lineage>
        <taxon>Bacteria</taxon>
        <taxon>Bacillati</taxon>
        <taxon>Bacillota</taxon>
        <taxon>Bacilli</taxon>
        <taxon>Lactobacillales</taxon>
        <taxon>Streptococcaceae</taxon>
        <taxon>Lactovum</taxon>
    </lineage>
</organism>
<dbReference type="RefSeq" id="WP_183539070.1">
    <property type="nucleotide sequence ID" value="NZ_JACHHV010000006.1"/>
</dbReference>
<keyword evidence="1" id="KW-1133">Transmembrane helix</keyword>
<reference evidence="2 3" key="1">
    <citation type="submission" date="2020-08" db="EMBL/GenBank/DDBJ databases">
        <title>Genomic Encyclopedia of Type Strains, Phase IV (KMG-IV): sequencing the most valuable type-strain genomes for metagenomic binning, comparative biology and taxonomic classification.</title>
        <authorList>
            <person name="Goeker M."/>
        </authorList>
    </citation>
    <scope>NUCLEOTIDE SEQUENCE [LARGE SCALE GENOMIC DNA]</scope>
    <source>
        <strain evidence="2 3">DSM 14925</strain>
    </source>
</reference>
<dbReference type="Pfam" id="PF10066">
    <property type="entry name" value="DUF2304"/>
    <property type="match status" value="1"/>
</dbReference>
<keyword evidence="1" id="KW-0472">Membrane</keyword>
<dbReference type="AlphaFoldDB" id="A0A841C7G4"/>
<name>A0A841C7G4_9LACT</name>
<proteinExistence type="predicted"/>
<comment type="caution">
    <text evidence="2">The sequence shown here is derived from an EMBL/GenBank/DDBJ whole genome shotgun (WGS) entry which is preliminary data.</text>
</comment>
<feature type="transmembrane region" description="Helical" evidence="1">
    <location>
        <begin position="61"/>
        <end position="83"/>
    </location>
</feature>